<dbReference type="EMBL" id="CAKOGL010000027">
    <property type="protein sequence ID" value="CAH2104212.1"/>
    <property type="molecule type" value="Genomic_DNA"/>
</dbReference>
<protein>
    <submittedName>
        <fullName evidence="2">Uncharacterized protein</fullName>
    </submittedName>
</protein>
<sequence length="118" mass="13456">MGLMPSPFHCKAKQGRIRRSHDDRVGALRRDAAPSPATSAPVQALFNPSMAPKSLPKDRNKNIDWLKDGEDLGPFQEQSRGSLERLLRISILDFRMNQFIGNIIFTYRLLIEQLSFVF</sequence>
<organism evidence="2 3">
    <name type="scientific">Euphydryas editha</name>
    <name type="common">Edith's checkerspot</name>
    <dbReference type="NCBI Taxonomy" id="104508"/>
    <lineage>
        <taxon>Eukaryota</taxon>
        <taxon>Metazoa</taxon>
        <taxon>Ecdysozoa</taxon>
        <taxon>Arthropoda</taxon>
        <taxon>Hexapoda</taxon>
        <taxon>Insecta</taxon>
        <taxon>Pterygota</taxon>
        <taxon>Neoptera</taxon>
        <taxon>Endopterygota</taxon>
        <taxon>Lepidoptera</taxon>
        <taxon>Glossata</taxon>
        <taxon>Ditrysia</taxon>
        <taxon>Papilionoidea</taxon>
        <taxon>Nymphalidae</taxon>
        <taxon>Nymphalinae</taxon>
        <taxon>Euphydryas</taxon>
    </lineage>
</organism>
<accession>A0AAU9V2E1</accession>
<comment type="caution">
    <text evidence="2">The sequence shown here is derived from an EMBL/GenBank/DDBJ whole genome shotgun (WGS) entry which is preliminary data.</text>
</comment>
<dbReference type="AlphaFoldDB" id="A0AAU9V2E1"/>
<gene>
    <name evidence="2" type="ORF">EEDITHA_LOCUS18622</name>
</gene>
<feature type="region of interest" description="Disordered" evidence="1">
    <location>
        <begin position="1"/>
        <end position="23"/>
    </location>
</feature>
<feature type="compositionally biased region" description="Basic residues" evidence="1">
    <location>
        <begin position="10"/>
        <end position="19"/>
    </location>
</feature>
<name>A0AAU9V2E1_EUPED</name>
<proteinExistence type="predicted"/>
<evidence type="ECO:0000256" key="1">
    <source>
        <dbReference type="SAM" id="MobiDB-lite"/>
    </source>
</evidence>
<reference evidence="2" key="1">
    <citation type="submission" date="2022-03" db="EMBL/GenBank/DDBJ databases">
        <authorList>
            <person name="Tunstrom K."/>
        </authorList>
    </citation>
    <scope>NUCLEOTIDE SEQUENCE</scope>
</reference>
<evidence type="ECO:0000313" key="2">
    <source>
        <dbReference type="EMBL" id="CAH2104212.1"/>
    </source>
</evidence>
<keyword evidence="3" id="KW-1185">Reference proteome</keyword>
<evidence type="ECO:0000313" key="3">
    <source>
        <dbReference type="Proteomes" id="UP001153954"/>
    </source>
</evidence>
<dbReference type="Proteomes" id="UP001153954">
    <property type="component" value="Unassembled WGS sequence"/>
</dbReference>